<protein>
    <submittedName>
        <fullName evidence="2">Uncharacterized protein</fullName>
    </submittedName>
</protein>
<dbReference type="AlphaFoldDB" id="A0A255GSH5"/>
<comment type="caution">
    <text evidence="2">The sequence shown here is derived from an EMBL/GenBank/DDBJ whole genome shotgun (WGS) entry which is preliminary data.</text>
</comment>
<gene>
    <name evidence="2" type="ORF">CGZ94_01505</name>
</gene>
<sequence>MPAGACAWIRHWNAASPIRSRTIRHQPKGRAQSQNRRHWSTVRELRTSGSVKTMPSTLAISARKPATKSTT</sequence>
<evidence type="ECO:0000313" key="3">
    <source>
        <dbReference type="Proteomes" id="UP000215896"/>
    </source>
</evidence>
<dbReference type="Proteomes" id="UP000215896">
    <property type="component" value="Unassembled WGS sequence"/>
</dbReference>
<feature type="region of interest" description="Disordered" evidence="1">
    <location>
        <begin position="46"/>
        <end position="71"/>
    </location>
</feature>
<feature type="compositionally biased region" description="Polar residues" evidence="1">
    <location>
        <begin position="47"/>
        <end position="59"/>
    </location>
</feature>
<accession>A0A255GSH5</accession>
<reference evidence="2 3" key="1">
    <citation type="submission" date="2017-07" db="EMBL/GenBank/DDBJ databases">
        <title>Draft whole genome sequences of clinical Proprionibacteriaceae strains.</title>
        <authorList>
            <person name="Bernier A.-M."/>
            <person name="Bernard K."/>
            <person name="Domingo M.-C."/>
        </authorList>
    </citation>
    <scope>NUCLEOTIDE SEQUENCE [LARGE SCALE GENOMIC DNA]</scope>
    <source>
        <strain evidence="2 3">NML 030167</strain>
    </source>
</reference>
<evidence type="ECO:0000256" key="1">
    <source>
        <dbReference type="SAM" id="MobiDB-lite"/>
    </source>
</evidence>
<evidence type="ECO:0000313" key="2">
    <source>
        <dbReference type="EMBL" id="OYO17596.1"/>
    </source>
</evidence>
<organism evidence="2 3">
    <name type="scientific">Enemella evansiae</name>
    <dbReference type="NCBI Taxonomy" id="2016499"/>
    <lineage>
        <taxon>Bacteria</taxon>
        <taxon>Bacillati</taxon>
        <taxon>Actinomycetota</taxon>
        <taxon>Actinomycetes</taxon>
        <taxon>Propionibacteriales</taxon>
        <taxon>Propionibacteriaceae</taxon>
        <taxon>Enemella</taxon>
    </lineage>
</organism>
<keyword evidence="3" id="KW-1185">Reference proteome</keyword>
<name>A0A255GSH5_9ACTN</name>
<proteinExistence type="predicted"/>
<dbReference type="EMBL" id="NMVO01000001">
    <property type="protein sequence ID" value="OYO17596.1"/>
    <property type="molecule type" value="Genomic_DNA"/>
</dbReference>